<dbReference type="OrthoDB" id="3692598at2"/>
<dbReference type="InterPro" id="IPR036689">
    <property type="entry name" value="ESAT-6-like_sf"/>
</dbReference>
<dbReference type="AlphaFoldDB" id="A0A285JDC5"/>
<organism evidence="1 2">
    <name type="scientific">Paractinoplanes atraurantiacus</name>
    <dbReference type="NCBI Taxonomy" id="1036182"/>
    <lineage>
        <taxon>Bacteria</taxon>
        <taxon>Bacillati</taxon>
        <taxon>Actinomycetota</taxon>
        <taxon>Actinomycetes</taxon>
        <taxon>Micromonosporales</taxon>
        <taxon>Micromonosporaceae</taxon>
        <taxon>Paractinoplanes</taxon>
    </lineage>
</organism>
<dbReference type="EMBL" id="OBDY01000019">
    <property type="protein sequence ID" value="SNY58235.1"/>
    <property type="molecule type" value="Genomic_DNA"/>
</dbReference>
<evidence type="ECO:0000313" key="1">
    <source>
        <dbReference type="EMBL" id="SNY58235.1"/>
    </source>
</evidence>
<dbReference type="RefSeq" id="WP_097325281.1">
    <property type="nucleotide sequence ID" value="NZ_OBDY01000019.1"/>
</dbReference>
<proteinExistence type="predicted"/>
<keyword evidence="2" id="KW-1185">Reference proteome</keyword>
<dbReference type="SUPFAM" id="SSF140453">
    <property type="entry name" value="EsxAB dimer-like"/>
    <property type="match status" value="1"/>
</dbReference>
<sequence>MAFNDVADPTRQLTDPAERTESILGQPFSNPASALDWLSPSHILNEFIKQACGYDIVGEAANVVAGDWEVVWQCAGAYRNLANAMQDIGVNVSYGNVALDATWHGNAADAAFMYFAELSSKVSGQQIPLNELAAQYETAAEGTYRIAETVSGIMKDMLDSAMIGVAAASAGTATIETGIGFVTGWGVAAYEAYKIAEMADNARKLIATASALIGGAVATIQSLAADTGTLSQHPLPDRAYTHPGPA</sequence>
<dbReference type="Proteomes" id="UP000219612">
    <property type="component" value="Unassembled WGS sequence"/>
</dbReference>
<name>A0A285JDC5_9ACTN</name>
<gene>
    <name evidence="1" type="ORF">SAMN05421748_11941</name>
</gene>
<reference evidence="2" key="1">
    <citation type="submission" date="2017-09" db="EMBL/GenBank/DDBJ databases">
        <authorList>
            <person name="Varghese N."/>
            <person name="Submissions S."/>
        </authorList>
    </citation>
    <scope>NUCLEOTIDE SEQUENCE [LARGE SCALE GENOMIC DNA]</scope>
    <source>
        <strain evidence="2">CGMCC 4.6857</strain>
    </source>
</reference>
<protein>
    <recommendedName>
        <fullName evidence="3">Proteins of 100 residues with WXG</fullName>
    </recommendedName>
</protein>
<accession>A0A285JDC5</accession>
<evidence type="ECO:0000313" key="2">
    <source>
        <dbReference type="Proteomes" id="UP000219612"/>
    </source>
</evidence>
<evidence type="ECO:0008006" key="3">
    <source>
        <dbReference type="Google" id="ProtNLM"/>
    </source>
</evidence>